<organism evidence="2 3">
    <name type="scientific">Labilithrix luteola</name>
    <dbReference type="NCBI Taxonomy" id="1391654"/>
    <lineage>
        <taxon>Bacteria</taxon>
        <taxon>Pseudomonadati</taxon>
        <taxon>Myxococcota</taxon>
        <taxon>Polyangia</taxon>
        <taxon>Polyangiales</taxon>
        <taxon>Labilitrichaceae</taxon>
        <taxon>Labilithrix</taxon>
    </lineage>
</organism>
<reference evidence="2 3" key="1">
    <citation type="submission" date="2015-08" db="EMBL/GenBank/DDBJ databases">
        <authorList>
            <person name="Babu N.S."/>
            <person name="Beckwith C.J."/>
            <person name="Beseler K.G."/>
            <person name="Brison A."/>
            <person name="Carone J.V."/>
            <person name="Caskin T.P."/>
            <person name="Diamond M."/>
            <person name="Durham M.E."/>
            <person name="Foxe J.M."/>
            <person name="Go M."/>
            <person name="Henderson B.A."/>
            <person name="Jones I.B."/>
            <person name="McGettigan J.A."/>
            <person name="Micheletti S.J."/>
            <person name="Nasrallah M.E."/>
            <person name="Ortiz D."/>
            <person name="Piller C.R."/>
            <person name="Privatt S.R."/>
            <person name="Schneider S.L."/>
            <person name="Sharp S."/>
            <person name="Smith T.C."/>
            <person name="Stanton J.D."/>
            <person name="Ullery H.E."/>
            <person name="Wilson R.J."/>
            <person name="Serrano M.G."/>
            <person name="Buck G."/>
            <person name="Lee V."/>
            <person name="Wang Y."/>
            <person name="Carvalho R."/>
            <person name="Voegtly L."/>
            <person name="Shi R."/>
            <person name="Duckworth R."/>
            <person name="Johnson A."/>
            <person name="Loviza R."/>
            <person name="Walstead R."/>
            <person name="Shah Z."/>
            <person name="Kiflezghi M."/>
            <person name="Wade K."/>
            <person name="Ball S.L."/>
            <person name="Bradley K.W."/>
            <person name="Asai D.J."/>
            <person name="Bowman C.A."/>
            <person name="Russell D.A."/>
            <person name="Pope W.H."/>
            <person name="Jacobs-Sera D."/>
            <person name="Hendrix R.W."/>
            <person name="Hatfull G.F."/>
        </authorList>
    </citation>
    <scope>NUCLEOTIDE SEQUENCE [LARGE SCALE GENOMIC DNA]</scope>
    <source>
        <strain evidence="2 3">DSM 27648</strain>
    </source>
</reference>
<evidence type="ECO:0000256" key="1">
    <source>
        <dbReference type="SAM" id="MobiDB-lite"/>
    </source>
</evidence>
<gene>
    <name evidence="2" type="ORF">AKJ09_05945</name>
</gene>
<dbReference type="EMBL" id="CP012333">
    <property type="protein sequence ID" value="AKU99281.1"/>
    <property type="molecule type" value="Genomic_DNA"/>
</dbReference>
<feature type="compositionally biased region" description="Polar residues" evidence="1">
    <location>
        <begin position="17"/>
        <end position="27"/>
    </location>
</feature>
<sequence>MMLGGCAASSDDGSDPEANTQDVSSIPSEGMPSWIQGLQWMGWLKENYPEWYLTSNPSEVDARPWGEGYDPRTNPVFSHNTIEIVGVTPRDVLALLQAGRSDTYYQNSGPALDCDTGEAVTLSLGTKYCWTTFGSVQHMQIVELVSGDDESVIAWEGGQFGVHAYHRWIMRKTSEGTHVITEECEHGLMPSIFIYKNKMNPSLRDGHELWLHGMQAKLTGQPSELRATP</sequence>
<dbReference type="STRING" id="1391654.AKJ09_05945"/>
<dbReference type="InterPro" id="IPR023393">
    <property type="entry name" value="START-like_dom_sf"/>
</dbReference>
<name>A0A0K1Q0Y3_9BACT</name>
<feature type="region of interest" description="Disordered" evidence="1">
    <location>
        <begin position="1"/>
        <end position="30"/>
    </location>
</feature>
<evidence type="ECO:0000313" key="3">
    <source>
        <dbReference type="Proteomes" id="UP000064967"/>
    </source>
</evidence>
<keyword evidence="3" id="KW-1185">Reference proteome</keyword>
<evidence type="ECO:0000313" key="2">
    <source>
        <dbReference type="EMBL" id="AKU99281.1"/>
    </source>
</evidence>
<protein>
    <submittedName>
        <fullName evidence="2">Uncharacterized protein</fullName>
    </submittedName>
</protein>
<proteinExistence type="predicted"/>
<dbReference type="KEGG" id="llu:AKJ09_05945"/>
<accession>A0A0K1Q0Y3</accession>
<dbReference type="Proteomes" id="UP000064967">
    <property type="component" value="Chromosome"/>
</dbReference>
<dbReference type="Gene3D" id="3.30.530.20">
    <property type="match status" value="1"/>
</dbReference>
<dbReference type="AlphaFoldDB" id="A0A0K1Q0Y3"/>